<dbReference type="InterPro" id="IPR029044">
    <property type="entry name" value="Nucleotide-diphossugar_trans"/>
</dbReference>
<dbReference type="RefSeq" id="WP_111622405.1">
    <property type="nucleotide sequence ID" value="NZ_QLLN01000002.1"/>
</dbReference>
<evidence type="ECO:0000313" key="2">
    <source>
        <dbReference type="Proteomes" id="UP000249696"/>
    </source>
</evidence>
<dbReference type="PANTHER" id="PTHR36529:SF1">
    <property type="entry name" value="GLYCOSYLTRANSFERASE"/>
    <property type="match status" value="1"/>
</dbReference>
<gene>
    <name evidence="1" type="ORF">LV92_00839</name>
</gene>
<dbReference type="OrthoDB" id="9798250at2"/>
<sequence>MNHPRDLLIIFTRNPELGKCKTRLAATVGDEIALNIYKFLLDHTKNITQDLNIGKWVYYSDDIWENDIWDKSFYEKKVQSGNDLGERMSNAFIDGFNAGYEKIIIIGSDMYDLNENDLLEAFHFLDQHDYVIGPAIDGGYYLLGMKVLSPALFKGKTWGTDTVLEATLQDLKNKNYSLLAPKNDIDYFEDIKDIEIFRTFLKN</sequence>
<dbReference type="EMBL" id="QLLN01000002">
    <property type="protein sequence ID" value="RAJ13726.1"/>
    <property type="molecule type" value="Genomic_DNA"/>
</dbReference>
<dbReference type="PANTHER" id="PTHR36529">
    <property type="entry name" value="SLL1095 PROTEIN"/>
    <property type="match status" value="1"/>
</dbReference>
<evidence type="ECO:0000313" key="1">
    <source>
        <dbReference type="EMBL" id="RAJ13726.1"/>
    </source>
</evidence>
<proteinExistence type="predicted"/>
<dbReference type="InterPro" id="IPR018641">
    <property type="entry name" value="Trfase_1_rSAM/seldom-assoc"/>
</dbReference>
<protein>
    <recommendedName>
        <fullName evidence="3">Glycosyltransferase</fullName>
    </recommendedName>
</protein>
<name>A0A327R9V4_9FLAO</name>
<reference evidence="1 2" key="1">
    <citation type="submission" date="2018-06" db="EMBL/GenBank/DDBJ databases">
        <title>Genomic Encyclopedia of Archaeal and Bacterial Type Strains, Phase II (KMG-II): from individual species to whole genera.</title>
        <authorList>
            <person name="Goeker M."/>
        </authorList>
    </citation>
    <scope>NUCLEOTIDE SEQUENCE [LARGE SCALE GENOMIC DNA]</scope>
    <source>
        <strain evidence="1 2">DSM 23522</strain>
    </source>
</reference>
<evidence type="ECO:0008006" key="3">
    <source>
        <dbReference type="Google" id="ProtNLM"/>
    </source>
</evidence>
<dbReference type="SUPFAM" id="SSF53448">
    <property type="entry name" value="Nucleotide-diphospho-sugar transferases"/>
    <property type="match status" value="1"/>
</dbReference>
<dbReference type="Proteomes" id="UP000249696">
    <property type="component" value="Unassembled WGS sequence"/>
</dbReference>
<dbReference type="Pfam" id="PF09837">
    <property type="entry name" value="DUF2064"/>
    <property type="match status" value="1"/>
</dbReference>
<dbReference type="Gene3D" id="3.90.550.10">
    <property type="entry name" value="Spore Coat Polysaccharide Biosynthesis Protein SpsA, Chain A"/>
    <property type="match status" value="1"/>
</dbReference>
<comment type="caution">
    <text evidence="1">The sequence shown here is derived from an EMBL/GenBank/DDBJ whole genome shotgun (WGS) entry which is preliminary data.</text>
</comment>
<dbReference type="NCBIfam" id="TIGR04282">
    <property type="entry name" value="glyco_like_cofC"/>
    <property type="match status" value="1"/>
</dbReference>
<accession>A0A327R9V4</accession>
<dbReference type="AlphaFoldDB" id="A0A327R9V4"/>
<keyword evidence="2" id="KW-1185">Reference proteome</keyword>
<organism evidence="1 2">
    <name type="scientific">Arenibacter echinorum</name>
    <dbReference type="NCBI Taxonomy" id="440515"/>
    <lineage>
        <taxon>Bacteria</taxon>
        <taxon>Pseudomonadati</taxon>
        <taxon>Bacteroidota</taxon>
        <taxon>Flavobacteriia</taxon>
        <taxon>Flavobacteriales</taxon>
        <taxon>Flavobacteriaceae</taxon>
        <taxon>Arenibacter</taxon>
    </lineage>
</organism>